<dbReference type="Proteomes" id="UP000275401">
    <property type="component" value="Unassembled WGS sequence"/>
</dbReference>
<dbReference type="InterPro" id="IPR027417">
    <property type="entry name" value="P-loop_NTPase"/>
</dbReference>
<proteinExistence type="predicted"/>
<evidence type="ECO:0000313" key="1">
    <source>
        <dbReference type="EMBL" id="RNG34169.1"/>
    </source>
</evidence>
<dbReference type="Pfam" id="PF13469">
    <property type="entry name" value="Sulfotransfer_3"/>
    <property type="match status" value="1"/>
</dbReference>
<dbReference type="EMBL" id="RIBZ01000086">
    <property type="protein sequence ID" value="RNG34169.1"/>
    <property type="molecule type" value="Genomic_DNA"/>
</dbReference>
<reference evidence="1 2" key="1">
    <citation type="submission" date="2018-11" db="EMBL/GenBank/DDBJ databases">
        <title>The Potential of Streptomyces as Biocontrol Agents against the Tomato grey mould, Botrytis cinerea (Gray mold) Frontiers in Microbiology.</title>
        <authorList>
            <person name="Li D."/>
        </authorList>
    </citation>
    <scope>NUCLEOTIDE SEQUENCE [LARGE SCALE GENOMIC DNA]</scope>
    <source>
        <strain evidence="1 2">NEAU-LD23</strain>
    </source>
</reference>
<dbReference type="PANTHER" id="PTHR36451">
    <property type="entry name" value="PAPS-DEPENDENT SULFOTRANSFERASE STF3"/>
    <property type="match status" value="1"/>
</dbReference>
<accession>A0A3M8WYE8</accession>
<evidence type="ECO:0000313" key="2">
    <source>
        <dbReference type="Proteomes" id="UP000275401"/>
    </source>
</evidence>
<dbReference type="Gene3D" id="3.40.50.300">
    <property type="entry name" value="P-loop containing nucleotide triphosphate hydrolases"/>
    <property type="match status" value="1"/>
</dbReference>
<dbReference type="GO" id="GO:0016740">
    <property type="term" value="F:transferase activity"/>
    <property type="evidence" value="ECO:0007669"/>
    <property type="project" value="UniProtKB-KW"/>
</dbReference>
<dbReference type="SUPFAM" id="SSF52540">
    <property type="entry name" value="P-loop containing nucleoside triphosphate hydrolases"/>
    <property type="match status" value="1"/>
</dbReference>
<keyword evidence="1" id="KW-0808">Transferase</keyword>
<keyword evidence="2" id="KW-1185">Reference proteome</keyword>
<dbReference type="RefSeq" id="WP_123098999.1">
    <property type="nucleotide sequence ID" value="NZ_RIBZ01000086.1"/>
</dbReference>
<gene>
    <name evidence="1" type="ORF">EEJ42_06400</name>
</gene>
<dbReference type="AlphaFoldDB" id="A0A3M8WYE8"/>
<organism evidence="1 2">
    <name type="scientific">Streptomyces botrytidirepellens</name>
    <dbReference type="NCBI Taxonomy" id="2486417"/>
    <lineage>
        <taxon>Bacteria</taxon>
        <taxon>Bacillati</taxon>
        <taxon>Actinomycetota</taxon>
        <taxon>Actinomycetes</taxon>
        <taxon>Kitasatosporales</taxon>
        <taxon>Streptomycetaceae</taxon>
        <taxon>Streptomyces</taxon>
    </lineage>
</organism>
<dbReference type="InterPro" id="IPR052736">
    <property type="entry name" value="Stf3_sulfotransferase"/>
</dbReference>
<comment type="caution">
    <text evidence="1">The sequence shown here is derived from an EMBL/GenBank/DDBJ whole genome shotgun (WGS) entry which is preliminary data.</text>
</comment>
<name>A0A3M8WYE8_9ACTN</name>
<dbReference type="PANTHER" id="PTHR36451:SF1">
    <property type="entry name" value="OMEGA-HYDROXY-BETA-DIHYDROMENAQUINONE-9 SULFOTRANSFERASE STF3"/>
    <property type="match status" value="1"/>
</dbReference>
<sequence>MNAVATVDSLHVKATELTGLLDFGSPDYLEGLEVVLSSLDKDAGLTPAGVEQARSELTEILVSRLLSEDGWKKYPEHAEVRIERPVFITGMPRTATTALHRLLTADPAHQGLPMWLGIAPQPRPLRSQWAANPHFQQIDKDIRDFVDARPGYLGLHNTSAAEPDECWLLLRQSLTSFFFEFSCYVPTYSKWLAGRDLRPSYQRHRRNLQLIGLTRPGRRWVLKDPGHAFGIDALLDTYPDALVIQTHRDPATVVPSLCSLIDKHTSGASTVYRGELLGRAALDLTHRGLSAFTEARRRHDAHRFYDVWFDDFAADPISVVEDIYARLDAPLTDETRARMVELQLKDDKRRSHTYEAADFGLSSELINERFGALQ</sequence>
<protein>
    <submittedName>
        <fullName evidence="1">Sulfotransferase</fullName>
    </submittedName>
</protein>